<evidence type="ECO:0000313" key="2">
    <source>
        <dbReference type="EMBL" id="KAK6177725.1"/>
    </source>
</evidence>
<comment type="caution">
    <text evidence="2">The sequence shown here is derived from an EMBL/GenBank/DDBJ whole genome shotgun (WGS) entry which is preliminary data.</text>
</comment>
<reference evidence="2 3" key="1">
    <citation type="submission" date="2024-01" db="EMBL/GenBank/DDBJ databases">
        <title>The genome of the rayed Mediterranean limpet Patella caerulea (Linnaeus, 1758).</title>
        <authorList>
            <person name="Anh-Thu Weber A."/>
            <person name="Halstead-Nussloch G."/>
        </authorList>
    </citation>
    <scope>NUCLEOTIDE SEQUENCE [LARGE SCALE GENOMIC DNA]</scope>
    <source>
        <strain evidence="2">AATW-2023a</strain>
        <tissue evidence="2">Whole specimen</tissue>
    </source>
</reference>
<name>A0AAN8JLU8_PATCE</name>
<dbReference type="PANTHER" id="PTHR37984">
    <property type="entry name" value="PROTEIN CBG26694"/>
    <property type="match status" value="1"/>
</dbReference>
<organism evidence="2 3">
    <name type="scientific">Patella caerulea</name>
    <name type="common">Rayed Mediterranean limpet</name>
    <dbReference type="NCBI Taxonomy" id="87958"/>
    <lineage>
        <taxon>Eukaryota</taxon>
        <taxon>Metazoa</taxon>
        <taxon>Spiralia</taxon>
        <taxon>Lophotrochozoa</taxon>
        <taxon>Mollusca</taxon>
        <taxon>Gastropoda</taxon>
        <taxon>Patellogastropoda</taxon>
        <taxon>Patelloidea</taxon>
        <taxon>Patellidae</taxon>
        <taxon>Patella</taxon>
    </lineage>
</organism>
<dbReference type="EMBL" id="JAZGQO010000010">
    <property type="protein sequence ID" value="KAK6177725.1"/>
    <property type="molecule type" value="Genomic_DNA"/>
</dbReference>
<dbReference type="InterPro" id="IPR050951">
    <property type="entry name" value="Retrovirus_Pol_polyprotein"/>
</dbReference>
<accession>A0AAN8JLU8</accession>
<evidence type="ECO:0000259" key="1">
    <source>
        <dbReference type="PROSITE" id="PS50994"/>
    </source>
</evidence>
<feature type="domain" description="Integrase catalytic" evidence="1">
    <location>
        <begin position="3"/>
        <end position="85"/>
    </location>
</feature>
<dbReference type="InterPro" id="IPR012337">
    <property type="entry name" value="RNaseH-like_sf"/>
</dbReference>
<dbReference type="PANTHER" id="PTHR37984:SF15">
    <property type="entry name" value="INTEGRASE CATALYTIC DOMAIN-CONTAINING PROTEIN"/>
    <property type="match status" value="1"/>
</dbReference>
<dbReference type="InterPro" id="IPR036397">
    <property type="entry name" value="RNaseH_sf"/>
</dbReference>
<keyword evidence="3" id="KW-1185">Reference proteome</keyword>
<evidence type="ECO:0000313" key="3">
    <source>
        <dbReference type="Proteomes" id="UP001347796"/>
    </source>
</evidence>
<dbReference type="GO" id="GO:0015074">
    <property type="term" value="P:DNA integration"/>
    <property type="evidence" value="ECO:0007669"/>
    <property type="project" value="InterPro"/>
</dbReference>
<dbReference type="GO" id="GO:0003676">
    <property type="term" value="F:nucleic acid binding"/>
    <property type="evidence" value="ECO:0007669"/>
    <property type="project" value="InterPro"/>
</dbReference>
<dbReference type="PROSITE" id="PS50994">
    <property type="entry name" value="INTEGRASE"/>
    <property type="match status" value="1"/>
</dbReference>
<dbReference type="AlphaFoldDB" id="A0AAN8JLU8"/>
<sequence>MPLINVPFERVAVDLIGPIFPVTDKGKRYILTLVDFAIRYPEAVALKTIETEQVAEALVEIFSRIGFPREILSDKGTQIHVMYVS</sequence>
<dbReference type="Gene3D" id="3.30.420.10">
    <property type="entry name" value="Ribonuclease H-like superfamily/Ribonuclease H"/>
    <property type="match status" value="1"/>
</dbReference>
<gene>
    <name evidence="2" type="ORF">SNE40_015770</name>
</gene>
<protein>
    <recommendedName>
        <fullName evidence="1">Integrase catalytic domain-containing protein</fullName>
    </recommendedName>
</protein>
<dbReference type="Proteomes" id="UP001347796">
    <property type="component" value="Unassembled WGS sequence"/>
</dbReference>
<dbReference type="InterPro" id="IPR001584">
    <property type="entry name" value="Integrase_cat-core"/>
</dbReference>
<proteinExistence type="predicted"/>
<dbReference type="SUPFAM" id="SSF53098">
    <property type="entry name" value="Ribonuclease H-like"/>
    <property type="match status" value="1"/>
</dbReference>